<dbReference type="EC" id="3.5.4.4" evidence="4"/>
<dbReference type="PANTHER" id="PTHR11409:SF43">
    <property type="entry name" value="ADENOSINE DEAMINASE"/>
    <property type="match status" value="1"/>
</dbReference>
<comment type="similarity">
    <text evidence="3">Belongs to the metallo-dependent hydrolases superfamily. Adenosine and AMP deaminases family.</text>
</comment>
<evidence type="ECO:0000256" key="5">
    <source>
        <dbReference type="ARBA" id="ARBA00018099"/>
    </source>
</evidence>
<dbReference type="GO" id="GO:0060169">
    <property type="term" value="P:negative regulation of adenosine receptor signaling pathway"/>
    <property type="evidence" value="ECO:0007669"/>
    <property type="project" value="TreeGrafter"/>
</dbReference>
<proteinExistence type="inferred from homology"/>
<dbReference type="PROSITE" id="PS00485">
    <property type="entry name" value="A_DEAMINASE"/>
    <property type="match status" value="1"/>
</dbReference>
<keyword evidence="8" id="KW-0862">Zinc</keyword>
<dbReference type="Gene3D" id="3.20.20.140">
    <property type="entry name" value="Metal-dependent hydrolases"/>
    <property type="match status" value="1"/>
</dbReference>
<accession>A0AA85JUH9</accession>
<organism evidence="10 11">
    <name type="scientific">Trichobilharzia regenti</name>
    <name type="common">Nasal bird schistosome</name>
    <dbReference type="NCBI Taxonomy" id="157069"/>
    <lineage>
        <taxon>Eukaryota</taxon>
        <taxon>Metazoa</taxon>
        <taxon>Spiralia</taxon>
        <taxon>Lophotrochozoa</taxon>
        <taxon>Platyhelminthes</taxon>
        <taxon>Trematoda</taxon>
        <taxon>Digenea</taxon>
        <taxon>Strigeidida</taxon>
        <taxon>Schistosomatoidea</taxon>
        <taxon>Schistosomatidae</taxon>
        <taxon>Trichobilharzia</taxon>
    </lineage>
</organism>
<keyword evidence="10" id="KW-1185">Reference proteome</keyword>
<dbReference type="InterPro" id="IPR032466">
    <property type="entry name" value="Metal_Hydrolase"/>
</dbReference>
<evidence type="ECO:0000256" key="2">
    <source>
        <dbReference type="ARBA" id="ARBA00004296"/>
    </source>
</evidence>
<dbReference type="GO" id="GO:0009168">
    <property type="term" value="P:purine ribonucleoside monophosphate biosynthetic process"/>
    <property type="evidence" value="ECO:0007669"/>
    <property type="project" value="InterPro"/>
</dbReference>
<dbReference type="GO" id="GO:0046103">
    <property type="term" value="P:inosine biosynthetic process"/>
    <property type="evidence" value="ECO:0007669"/>
    <property type="project" value="TreeGrafter"/>
</dbReference>
<dbReference type="GO" id="GO:0043103">
    <property type="term" value="P:hypoxanthine salvage"/>
    <property type="evidence" value="ECO:0007669"/>
    <property type="project" value="TreeGrafter"/>
</dbReference>
<evidence type="ECO:0000313" key="10">
    <source>
        <dbReference type="Proteomes" id="UP000050795"/>
    </source>
</evidence>
<dbReference type="NCBIfam" id="TIGR01430">
    <property type="entry name" value="aden_deam"/>
    <property type="match status" value="1"/>
</dbReference>
<protein>
    <recommendedName>
        <fullName evidence="5">Adenosine deaminase</fullName>
        <ecNumber evidence="4">3.5.4.4</ecNumber>
    </recommendedName>
</protein>
<sequence length="348" mass="39345">MLLPEYAHGIDLHLHLDGAVRPETLLELSKHRKVVNVPNTLPEFKEKLLPKPPYSLKHFLESFEIIIPLISGDKEVIARICDEFVEDCVKKGGLCYVETRFCPFILTGPKLNPEEVLKTVLEALKISSEKNNIEVRTILSILRHMPETAKPTLELAKKYKSHGVVAIDIAGDDSVLEKQSVANEIVQTFQEAKKSDIHRTVHVGENSSAKTVHEAITGLHAERIGHGYHIVDDDKLYKSAVNAGVHFELCPSSSIVTGAVNMKNVRNHPVHRFIEDKVSYSINTDDPTLTQRWDLEEVKYCMEEFGLKYSQLNDAYMNAAKAAFITDEERQHLISHLTTRTKNRIIKI</sequence>
<dbReference type="Pfam" id="PF00962">
    <property type="entry name" value="A_deaminase"/>
    <property type="match status" value="1"/>
</dbReference>
<evidence type="ECO:0000313" key="11">
    <source>
        <dbReference type="WBParaSite" id="TREG1_37300.1"/>
    </source>
</evidence>
<dbReference type="InterPro" id="IPR006650">
    <property type="entry name" value="A/AMP_deam_AS"/>
</dbReference>
<dbReference type="InterPro" id="IPR001365">
    <property type="entry name" value="A_deaminase_dom"/>
</dbReference>
<keyword evidence="7" id="KW-0378">Hydrolase</keyword>
<comment type="subcellular location">
    <subcellularLocation>
        <location evidence="2">Cell membrane</location>
        <topology evidence="2">Peripheral membrane protein</topology>
        <orientation evidence="2">Extracellular side</orientation>
    </subcellularLocation>
</comment>
<name>A0AA85JUH9_TRIRE</name>
<dbReference type="WBParaSite" id="TREG1_37300.1">
    <property type="protein sequence ID" value="TREG1_37300.1"/>
    <property type="gene ID" value="TREG1_37300"/>
</dbReference>
<evidence type="ECO:0000256" key="6">
    <source>
        <dbReference type="ARBA" id="ARBA00022723"/>
    </source>
</evidence>
<dbReference type="GO" id="GO:0009897">
    <property type="term" value="C:external side of plasma membrane"/>
    <property type="evidence" value="ECO:0007669"/>
    <property type="project" value="TreeGrafter"/>
</dbReference>
<evidence type="ECO:0000256" key="1">
    <source>
        <dbReference type="ARBA" id="ARBA00001947"/>
    </source>
</evidence>
<dbReference type="InterPro" id="IPR006330">
    <property type="entry name" value="Ado/ade_deaminase"/>
</dbReference>
<evidence type="ECO:0000256" key="4">
    <source>
        <dbReference type="ARBA" id="ARBA00012784"/>
    </source>
</evidence>
<dbReference type="SUPFAM" id="SSF51556">
    <property type="entry name" value="Metallo-dependent hydrolases"/>
    <property type="match status" value="1"/>
</dbReference>
<dbReference type="AlphaFoldDB" id="A0AA85JUH9"/>
<dbReference type="GO" id="GO:0004000">
    <property type="term" value="F:adenosine deaminase activity"/>
    <property type="evidence" value="ECO:0007669"/>
    <property type="project" value="UniProtKB-ARBA"/>
</dbReference>
<comment type="cofactor">
    <cofactor evidence="1">
        <name>Zn(2+)</name>
        <dbReference type="ChEBI" id="CHEBI:29105"/>
    </cofactor>
</comment>
<dbReference type="Proteomes" id="UP000050795">
    <property type="component" value="Unassembled WGS sequence"/>
</dbReference>
<evidence type="ECO:0000256" key="3">
    <source>
        <dbReference type="ARBA" id="ARBA00006676"/>
    </source>
</evidence>
<reference evidence="10" key="1">
    <citation type="submission" date="2022-06" db="EMBL/GenBank/DDBJ databases">
        <authorList>
            <person name="Berger JAMES D."/>
            <person name="Berger JAMES D."/>
        </authorList>
    </citation>
    <scope>NUCLEOTIDE SEQUENCE [LARGE SCALE GENOMIC DNA]</scope>
</reference>
<dbReference type="GO" id="GO:0006154">
    <property type="term" value="P:adenosine catabolic process"/>
    <property type="evidence" value="ECO:0007669"/>
    <property type="project" value="TreeGrafter"/>
</dbReference>
<dbReference type="GO" id="GO:0005829">
    <property type="term" value="C:cytosol"/>
    <property type="evidence" value="ECO:0007669"/>
    <property type="project" value="TreeGrafter"/>
</dbReference>
<feature type="domain" description="Adenosine deaminase" evidence="9">
    <location>
        <begin position="11"/>
        <end position="338"/>
    </location>
</feature>
<evidence type="ECO:0000256" key="7">
    <source>
        <dbReference type="ARBA" id="ARBA00022801"/>
    </source>
</evidence>
<dbReference type="PANTHER" id="PTHR11409">
    <property type="entry name" value="ADENOSINE DEAMINASE"/>
    <property type="match status" value="1"/>
</dbReference>
<evidence type="ECO:0000256" key="8">
    <source>
        <dbReference type="ARBA" id="ARBA00022833"/>
    </source>
</evidence>
<dbReference type="GO" id="GO:0046872">
    <property type="term" value="F:metal ion binding"/>
    <property type="evidence" value="ECO:0007669"/>
    <property type="project" value="UniProtKB-KW"/>
</dbReference>
<reference evidence="11" key="2">
    <citation type="submission" date="2023-11" db="UniProtKB">
        <authorList>
            <consortium name="WormBaseParasite"/>
        </authorList>
    </citation>
    <scope>IDENTIFICATION</scope>
</reference>
<evidence type="ECO:0000259" key="9">
    <source>
        <dbReference type="Pfam" id="PF00962"/>
    </source>
</evidence>
<keyword evidence="6" id="KW-0479">Metal-binding</keyword>